<dbReference type="KEGG" id="psq:PUNSTDRAFT_47178"/>
<feature type="region of interest" description="Disordered" evidence="1">
    <location>
        <begin position="1"/>
        <end position="29"/>
    </location>
</feature>
<feature type="compositionally biased region" description="Low complexity" evidence="1">
    <location>
        <begin position="544"/>
        <end position="555"/>
    </location>
</feature>
<dbReference type="Proteomes" id="UP000054196">
    <property type="component" value="Unassembled WGS sequence"/>
</dbReference>
<sequence length="740" mass="82461">MTELREPFDINKTSKEWGSPEGKTQRVQTPSTICDKDKFTSACPLNLVYILNDNILLGKVFMVGSLETHLLAWMVYTRIVAAGLDFLDMAAILITAFEAHQALSRAMPAAMATSLGMTKPVASSQSWSFAASRWMAVPELSMAAAVGSLAIVEAQLSVDFHPGQVLLRAAPAAMAASLGMTEPVAASQSRSFAASRQTAVPESMAAAMGSLAVTRWPATLAVSRWMLQMQHESATAQLSHIKQSMFLVARMCNLELAERGLSSLLHNDFGLQCLALKLCAVMKCVYGTEYLLSMTHAQYLETFGIDQYIGHLYNTRQHGFFRVLQQRTDIANDSRLPRPCLVVAILLEGNEISPITFYYTHTTIYHASSLPMLLYVLQLEDGKCQKCAKFSQLTSTPEINAIEAWKQCKQCGCAYPHLQNTANIDNVGYTENDTMDAATSAASRAQVYQHQAFEHRLNWPQNPSIKNAMEINIRRAQQSQLRKEASIVILVKDFRVFRDLDKNKSTREENPSEDDDDGVVLILHTKPSRPTRSWKSHAQRPRTAWSSARSAPSSALDKSDHNNNPTSAQTTTTKRAHPTVARHGYLGTGSCKDVFLGLYHNHRMAVVQLKPVADSSFTSEFDNENDLKHELKLLALSSYFAALFKIRADQVNTIGPRPEDLDNDNRPLCHKTFLVMPLLDLDDKLWCERKFSGHNMPGNSKDFLGQCMDVFAHHVVLDSLGSCTLIDIPGFYTYYLMRMM</sequence>
<proteinExistence type="predicted"/>
<dbReference type="AlphaFoldDB" id="R7S3Y0"/>
<protein>
    <submittedName>
        <fullName evidence="2">Uncharacterized protein</fullName>
    </submittedName>
</protein>
<evidence type="ECO:0000313" key="2">
    <source>
        <dbReference type="EMBL" id="EIN04918.1"/>
    </source>
</evidence>
<gene>
    <name evidence="2" type="ORF">PUNSTDRAFT_47178</name>
</gene>
<keyword evidence="3" id="KW-1185">Reference proteome</keyword>
<dbReference type="RefSeq" id="XP_007387841.1">
    <property type="nucleotide sequence ID" value="XM_007387779.1"/>
</dbReference>
<feature type="compositionally biased region" description="Basic and acidic residues" evidence="1">
    <location>
        <begin position="1"/>
        <end position="15"/>
    </location>
</feature>
<name>R7S3Y0_PUNST</name>
<dbReference type="OrthoDB" id="3263438at2759"/>
<feature type="compositionally biased region" description="Basic residues" evidence="1">
    <location>
        <begin position="526"/>
        <end position="540"/>
    </location>
</feature>
<dbReference type="HOGENOM" id="CLU_375132_0_0_1"/>
<feature type="compositionally biased region" description="Polar residues" evidence="1">
    <location>
        <begin position="562"/>
        <end position="573"/>
    </location>
</feature>
<evidence type="ECO:0000313" key="3">
    <source>
        <dbReference type="Proteomes" id="UP000054196"/>
    </source>
</evidence>
<evidence type="ECO:0000256" key="1">
    <source>
        <dbReference type="SAM" id="MobiDB-lite"/>
    </source>
</evidence>
<dbReference type="GeneID" id="18882851"/>
<feature type="region of interest" description="Disordered" evidence="1">
    <location>
        <begin position="525"/>
        <end position="581"/>
    </location>
</feature>
<dbReference type="EMBL" id="JH687552">
    <property type="protein sequence ID" value="EIN04918.1"/>
    <property type="molecule type" value="Genomic_DNA"/>
</dbReference>
<organism evidence="2 3">
    <name type="scientific">Punctularia strigosozonata (strain HHB-11173)</name>
    <name type="common">White-rot fungus</name>
    <dbReference type="NCBI Taxonomy" id="741275"/>
    <lineage>
        <taxon>Eukaryota</taxon>
        <taxon>Fungi</taxon>
        <taxon>Dikarya</taxon>
        <taxon>Basidiomycota</taxon>
        <taxon>Agaricomycotina</taxon>
        <taxon>Agaricomycetes</taxon>
        <taxon>Corticiales</taxon>
        <taxon>Punctulariaceae</taxon>
        <taxon>Punctularia</taxon>
    </lineage>
</organism>
<reference evidence="3" key="1">
    <citation type="journal article" date="2012" name="Science">
        <title>The Paleozoic origin of enzymatic lignin decomposition reconstructed from 31 fungal genomes.</title>
        <authorList>
            <person name="Floudas D."/>
            <person name="Binder M."/>
            <person name="Riley R."/>
            <person name="Barry K."/>
            <person name="Blanchette R.A."/>
            <person name="Henrissat B."/>
            <person name="Martinez A.T."/>
            <person name="Otillar R."/>
            <person name="Spatafora J.W."/>
            <person name="Yadav J.S."/>
            <person name="Aerts A."/>
            <person name="Benoit I."/>
            <person name="Boyd A."/>
            <person name="Carlson A."/>
            <person name="Copeland A."/>
            <person name="Coutinho P.M."/>
            <person name="de Vries R.P."/>
            <person name="Ferreira P."/>
            <person name="Findley K."/>
            <person name="Foster B."/>
            <person name="Gaskell J."/>
            <person name="Glotzer D."/>
            <person name="Gorecki P."/>
            <person name="Heitman J."/>
            <person name="Hesse C."/>
            <person name="Hori C."/>
            <person name="Igarashi K."/>
            <person name="Jurgens J.A."/>
            <person name="Kallen N."/>
            <person name="Kersten P."/>
            <person name="Kohler A."/>
            <person name="Kuees U."/>
            <person name="Kumar T.K.A."/>
            <person name="Kuo A."/>
            <person name="LaButti K."/>
            <person name="Larrondo L.F."/>
            <person name="Lindquist E."/>
            <person name="Ling A."/>
            <person name="Lombard V."/>
            <person name="Lucas S."/>
            <person name="Lundell T."/>
            <person name="Martin R."/>
            <person name="McLaughlin D.J."/>
            <person name="Morgenstern I."/>
            <person name="Morin E."/>
            <person name="Murat C."/>
            <person name="Nagy L.G."/>
            <person name="Nolan M."/>
            <person name="Ohm R.A."/>
            <person name="Patyshakuliyeva A."/>
            <person name="Rokas A."/>
            <person name="Ruiz-Duenas F.J."/>
            <person name="Sabat G."/>
            <person name="Salamov A."/>
            <person name="Samejima M."/>
            <person name="Schmutz J."/>
            <person name="Slot J.C."/>
            <person name="St John F."/>
            <person name="Stenlid J."/>
            <person name="Sun H."/>
            <person name="Sun S."/>
            <person name="Syed K."/>
            <person name="Tsang A."/>
            <person name="Wiebenga A."/>
            <person name="Young D."/>
            <person name="Pisabarro A."/>
            <person name="Eastwood D.C."/>
            <person name="Martin F."/>
            <person name="Cullen D."/>
            <person name="Grigoriev I.V."/>
            <person name="Hibbett D.S."/>
        </authorList>
    </citation>
    <scope>NUCLEOTIDE SEQUENCE [LARGE SCALE GENOMIC DNA]</scope>
    <source>
        <strain evidence="3">HHB-11173 SS5</strain>
    </source>
</reference>
<accession>R7S3Y0</accession>